<dbReference type="Proteomes" id="UP000048965">
    <property type="component" value="Unassembled WGS sequence"/>
</dbReference>
<keyword evidence="8" id="KW-0902">Two-component regulatory system</keyword>
<accession>A0A0P4R3Z1</accession>
<dbReference type="Gene3D" id="3.30.565.10">
    <property type="entry name" value="Histidine kinase-like ATPase, C-terminal domain"/>
    <property type="match status" value="1"/>
</dbReference>
<dbReference type="PANTHER" id="PTHR24421:SF10">
    <property type="entry name" value="NITRATE_NITRITE SENSOR PROTEIN NARQ"/>
    <property type="match status" value="1"/>
</dbReference>
<dbReference type="EC" id="2.7.13.3" evidence="2"/>
<evidence type="ECO:0000256" key="2">
    <source>
        <dbReference type="ARBA" id="ARBA00012438"/>
    </source>
</evidence>
<feature type="transmembrane region" description="Helical" evidence="9">
    <location>
        <begin position="151"/>
        <end position="173"/>
    </location>
</feature>
<feature type="transmembrane region" description="Helical" evidence="9">
    <location>
        <begin position="376"/>
        <end position="400"/>
    </location>
</feature>
<reference evidence="12" key="1">
    <citation type="submission" date="2014-09" db="EMBL/GenBank/DDBJ databases">
        <title>Whole genome shotgun sequence of Streptomyces sp. NBRC 110027.</title>
        <authorList>
            <person name="Komaki H."/>
            <person name="Ichikawa N."/>
            <person name="Katano-Makiyama Y."/>
            <person name="Hosoyama A."/>
            <person name="Hashimoto M."/>
            <person name="Uohara A."/>
            <person name="Kitahashi Y."/>
            <person name="Ohji S."/>
            <person name="Kimura A."/>
            <person name="Yamazoe A."/>
            <person name="Igarashi Y."/>
            <person name="Fujita N."/>
        </authorList>
    </citation>
    <scope>NUCLEOTIDE SEQUENCE [LARGE SCALE GENOMIC DNA]</scope>
    <source>
        <strain evidence="12">NBRC 110027</strain>
    </source>
</reference>
<dbReference type="InterPro" id="IPR050482">
    <property type="entry name" value="Sensor_HK_TwoCompSys"/>
</dbReference>
<dbReference type="EMBL" id="BBNO01000003">
    <property type="protein sequence ID" value="GAO07607.1"/>
    <property type="molecule type" value="Genomic_DNA"/>
</dbReference>
<reference evidence="11 12" key="2">
    <citation type="journal article" date="2015" name="Stand. Genomic Sci.">
        <title>Draft genome sequence of marine-derived Streptomyces sp. TP-A0598, a producer of anti-MRSA antibiotic lydicamycins.</title>
        <authorList>
            <person name="Komaki H."/>
            <person name="Ichikawa N."/>
            <person name="Hosoyama A."/>
            <person name="Fujita N."/>
            <person name="Igarashi Y."/>
        </authorList>
    </citation>
    <scope>NUCLEOTIDE SEQUENCE [LARGE SCALE GENOMIC DNA]</scope>
    <source>
        <strain evidence="11 12">NBRC 110027</strain>
    </source>
</reference>
<dbReference type="CDD" id="cd16917">
    <property type="entry name" value="HATPase_UhpB-NarQ-NarX-like"/>
    <property type="match status" value="1"/>
</dbReference>
<keyword evidence="12" id="KW-1185">Reference proteome</keyword>
<feature type="domain" description="Histidine kinase/HSP90-like ATPase" evidence="10">
    <location>
        <begin position="540"/>
        <end position="630"/>
    </location>
</feature>
<sequence length="632" mass="69350">MFGRHLWAPLRGLVLFGLGLTAGPMLAAIGLGMLFGIQSLAQWYRDPLNVYRTFAGRWCGVDIPVPYQPPPPPPEPEPDGWYRYKNRLYLTPKKLSYERRWDWLVKDPATSRDILWMLINPIAGSFTALLPLTLVVVGATSPWYWPGHPGITVPVAVATALAGFGFGPALLHLHGRWTCQLLASAADSGIRRALIRIGRGGLATWRLALTAGLAVAELAAALMHLLAMVPILLWAWPTVLVAGRQLTSWRRQQIQEWTGIRIDRPYLPEPVLPPPRPDGTYQIGRTLYRTPEMALRSLRYRQNARDLATWRDLLWLLLDPVVGVLLAAVPVLVTGYCFFGLIWSWAWASLLQLFVDFHTFESWPLLTRGVPVLGDYPIATAPLIGVVGTLTGSLLAIPLLRLHGLWSWLLLGPTKSALLGRRVDQLTETRMEARETLSSELRRIERDLHDGAQAQWVAMGMKLGAIEALIERDPAAAKTMVGTAREASAKALIELRHLIRGINPPVLAERGIADAIRGLALDSPLSVGLRIELPGRPERPVESAAYFAVSELLTNVSKHADAGRVHIDVRYTANQLRIALTDNGVGGADPAKGSGLRGVQRRLATFDGSLAVHSPLGGPTTVTLEIPCVLSS</sequence>
<dbReference type="GO" id="GO:0000155">
    <property type="term" value="F:phosphorelay sensor kinase activity"/>
    <property type="evidence" value="ECO:0007669"/>
    <property type="project" value="InterPro"/>
</dbReference>
<dbReference type="InterPro" id="IPR003594">
    <property type="entry name" value="HATPase_dom"/>
</dbReference>
<dbReference type="Pfam" id="PF02518">
    <property type="entry name" value="HATPase_c"/>
    <property type="match status" value="1"/>
</dbReference>
<evidence type="ECO:0000313" key="11">
    <source>
        <dbReference type="EMBL" id="GAO07607.1"/>
    </source>
</evidence>
<gene>
    <name evidence="11" type="ORF">TPA0598_03_00680</name>
</gene>
<dbReference type="Pfam" id="PF07730">
    <property type="entry name" value="HisKA_3"/>
    <property type="match status" value="1"/>
</dbReference>
<comment type="caution">
    <text evidence="11">The sequence shown here is derived from an EMBL/GenBank/DDBJ whole genome shotgun (WGS) entry which is preliminary data.</text>
</comment>
<evidence type="ECO:0000256" key="8">
    <source>
        <dbReference type="ARBA" id="ARBA00023012"/>
    </source>
</evidence>
<evidence type="ECO:0000259" key="10">
    <source>
        <dbReference type="SMART" id="SM00387"/>
    </source>
</evidence>
<evidence type="ECO:0000256" key="7">
    <source>
        <dbReference type="ARBA" id="ARBA00022840"/>
    </source>
</evidence>
<evidence type="ECO:0000256" key="6">
    <source>
        <dbReference type="ARBA" id="ARBA00022777"/>
    </source>
</evidence>
<keyword evidence="4" id="KW-0808">Transferase</keyword>
<dbReference type="GO" id="GO:0016020">
    <property type="term" value="C:membrane"/>
    <property type="evidence" value="ECO:0007669"/>
    <property type="project" value="InterPro"/>
</dbReference>
<evidence type="ECO:0000313" key="12">
    <source>
        <dbReference type="Proteomes" id="UP000048965"/>
    </source>
</evidence>
<dbReference type="PANTHER" id="PTHR24421">
    <property type="entry name" value="NITRATE/NITRITE SENSOR PROTEIN NARX-RELATED"/>
    <property type="match status" value="1"/>
</dbReference>
<dbReference type="Gene3D" id="1.20.5.1930">
    <property type="match status" value="1"/>
</dbReference>
<evidence type="ECO:0000256" key="3">
    <source>
        <dbReference type="ARBA" id="ARBA00022553"/>
    </source>
</evidence>
<feature type="transmembrane region" description="Helical" evidence="9">
    <location>
        <begin position="114"/>
        <end position="139"/>
    </location>
</feature>
<dbReference type="RefSeq" id="WP_052718866.1">
    <property type="nucleotide sequence ID" value="NZ_BBNO01000003.1"/>
</dbReference>
<dbReference type="InterPro" id="IPR036890">
    <property type="entry name" value="HATPase_C_sf"/>
</dbReference>
<keyword evidence="9" id="KW-0472">Membrane</keyword>
<dbReference type="SMART" id="SM00387">
    <property type="entry name" value="HATPase_c"/>
    <property type="match status" value="1"/>
</dbReference>
<dbReference type="AlphaFoldDB" id="A0A0P4R3Z1"/>
<keyword evidence="7" id="KW-0067">ATP-binding</keyword>
<keyword evidence="5" id="KW-0547">Nucleotide-binding</keyword>
<dbReference type="GO" id="GO:0005524">
    <property type="term" value="F:ATP binding"/>
    <property type="evidence" value="ECO:0007669"/>
    <property type="project" value="UniProtKB-KW"/>
</dbReference>
<comment type="catalytic activity">
    <reaction evidence="1">
        <text>ATP + protein L-histidine = ADP + protein N-phospho-L-histidine.</text>
        <dbReference type="EC" id="2.7.13.3"/>
    </reaction>
</comment>
<proteinExistence type="predicted"/>
<dbReference type="OrthoDB" id="5242012at2"/>
<feature type="transmembrane region" description="Helical" evidence="9">
    <location>
        <begin position="193"/>
        <end position="215"/>
    </location>
</feature>
<keyword evidence="3" id="KW-0597">Phosphoprotein</keyword>
<dbReference type="InterPro" id="IPR011712">
    <property type="entry name" value="Sig_transdc_His_kin_sub3_dim/P"/>
</dbReference>
<dbReference type="SUPFAM" id="SSF55874">
    <property type="entry name" value="ATPase domain of HSP90 chaperone/DNA topoisomerase II/histidine kinase"/>
    <property type="match status" value="1"/>
</dbReference>
<keyword evidence="9" id="KW-0812">Transmembrane</keyword>
<dbReference type="GO" id="GO:0046983">
    <property type="term" value="F:protein dimerization activity"/>
    <property type="evidence" value="ECO:0007669"/>
    <property type="project" value="InterPro"/>
</dbReference>
<feature type="transmembrane region" description="Helical" evidence="9">
    <location>
        <begin position="313"/>
        <end position="346"/>
    </location>
</feature>
<evidence type="ECO:0000256" key="5">
    <source>
        <dbReference type="ARBA" id="ARBA00022741"/>
    </source>
</evidence>
<evidence type="ECO:0000256" key="9">
    <source>
        <dbReference type="SAM" id="Phobius"/>
    </source>
</evidence>
<organism evidence="11 12">
    <name type="scientific">Streptomyces lydicamycinicus</name>
    <dbReference type="NCBI Taxonomy" id="1546107"/>
    <lineage>
        <taxon>Bacteria</taxon>
        <taxon>Bacillati</taxon>
        <taxon>Actinomycetota</taxon>
        <taxon>Actinomycetes</taxon>
        <taxon>Kitasatosporales</taxon>
        <taxon>Streptomycetaceae</taxon>
        <taxon>Streptomyces</taxon>
    </lineage>
</organism>
<feature type="transmembrane region" description="Helical" evidence="9">
    <location>
        <begin position="221"/>
        <end position="242"/>
    </location>
</feature>
<feature type="transmembrane region" description="Helical" evidence="9">
    <location>
        <begin position="12"/>
        <end position="35"/>
    </location>
</feature>
<keyword evidence="6 11" id="KW-0418">Kinase</keyword>
<name>A0A0P4R3Z1_9ACTN</name>
<evidence type="ECO:0000256" key="4">
    <source>
        <dbReference type="ARBA" id="ARBA00022679"/>
    </source>
</evidence>
<protein>
    <recommendedName>
        <fullName evidence="2">histidine kinase</fullName>
        <ecNumber evidence="2">2.7.13.3</ecNumber>
    </recommendedName>
</protein>
<keyword evidence="9" id="KW-1133">Transmembrane helix</keyword>
<evidence type="ECO:0000256" key="1">
    <source>
        <dbReference type="ARBA" id="ARBA00000085"/>
    </source>
</evidence>